<dbReference type="EMBL" id="MJAT01000005">
    <property type="protein sequence ID" value="OEH86359.1"/>
    <property type="molecule type" value="Genomic_DNA"/>
</dbReference>
<feature type="binding site" evidence="4 6">
    <location>
        <position position="110"/>
    </location>
    <ligand>
        <name>substrate</name>
    </ligand>
</feature>
<dbReference type="PANTHER" id="PTHR11142">
    <property type="entry name" value="PSEUDOURIDYLATE SYNTHASE"/>
    <property type="match status" value="1"/>
</dbReference>
<comment type="function">
    <text evidence="4">Formation of pseudouridine at positions 38, 39 and 40 in the anticodon stem and loop of transfer RNAs.</text>
</comment>
<evidence type="ECO:0000256" key="2">
    <source>
        <dbReference type="ARBA" id="ARBA00022694"/>
    </source>
</evidence>
<comment type="caution">
    <text evidence="4">Lacks conserved residue(s) required for the propagation of feature annotation.</text>
</comment>
<dbReference type="Gene3D" id="3.30.70.660">
    <property type="entry name" value="Pseudouridine synthase I, catalytic domain, C-terminal subdomain"/>
    <property type="match status" value="1"/>
</dbReference>
<dbReference type="RefSeq" id="WP_069701336.1">
    <property type="nucleotide sequence ID" value="NZ_MJAT01000005.1"/>
</dbReference>
<keyword evidence="3 4" id="KW-0413">Isomerase</keyword>
<evidence type="ECO:0000256" key="4">
    <source>
        <dbReference type="HAMAP-Rule" id="MF_00171"/>
    </source>
</evidence>
<dbReference type="CDD" id="cd02570">
    <property type="entry name" value="PseudoU_synth_EcTruA"/>
    <property type="match status" value="1"/>
</dbReference>
<evidence type="ECO:0000313" key="10">
    <source>
        <dbReference type="Proteomes" id="UP000095255"/>
    </source>
</evidence>
<name>A0A1E5L8N9_9FIRM</name>
<dbReference type="GO" id="GO:0031119">
    <property type="term" value="P:tRNA pseudouridine synthesis"/>
    <property type="evidence" value="ECO:0007669"/>
    <property type="project" value="UniProtKB-UniRule"/>
</dbReference>
<dbReference type="NCBIfam" id="TIGR00071">
    <property type="entry name" value="hisT_truA"/>
    <property type="match status" value="1"/>
</dbReference>
<evidence type="ECO:0000256" key="6">
    <source>
        <dbReference type="PIRSR" id="PIRSR001430-2"/>
    </source>
</evidence>
<dbReference type="GO" id="GO:0160147">
    <property type="term" value="F:tRNA pseudouridine(38-40) synthase activity"/>
    <property type="evidence" value="ECO:0007669"/>
    <property type="project" value="UniProtKB-EC"/>
</dbReference>
<gene>
    <name evidence="4" type="primary">truA</name>
    <name evidence="9" type="ORF">BHU72_14145</name>
</gene>
<evidence type="ECO:0000259" key="8">
    <source>
        <dbReference type="Pfam" id="PF01416"/>
    </source>
</evidence>
<dbReference type="EC" id="5.4.99.12" evidence="4"/>
<dbReference type="HAMAP" id="MF_00171">
    <property type="entry name" value="TruA"/>
    <property type="match status" value="1"/>
</dbReference>
<comment type="caution">
    <text evidence="9">The sequence shown here is derived from an EMBL/GenBank/DDBJ whole genome shotgun (WGS) entry which is preliminary data.</text>
</comment>
<evidence type="ECO:0000256" key="7">
    <source>
        <dbReference type="RuleBase" id="RU003792"/>
    </source>
</evidence>
<evidence type="ECO:0000256" key="1">
    <source>
        <dbReference type="ARBA" id="ARBA00009375"/>
    </source>
</evidence>
<proteinExistence type="inferred from homology"/>
<organism evidence="9 10">
    <name type="scientific">Desulfuribacillus stibiiarsenatis</name>
    <dbReference type="NCBI Taxonomy" id="1390249"/>
    <lineage>
        <taxon>Bacteria</taxon>
        <taxon>Bacillati</taxon>
        <taxon>Bacillota</taxon>
        <taxon>Desulfuribacillia</taxon>
        <taxon>Desulfuribacillales</taxon>
        <taxon>Desulfuribacillaceae</taxon>
        <taxon>Desulfuribacillus</taxon>
    </lineage>
</organism>
<dbReference type="GO" id="GO:0003723">
    <property type="term" value="F:RNA binding"/>
    <property type="evidence" value="ECO:0007669"/>
    <property type="project" value="InterPro"/>
</dbReference>
<dbReference type="FunFam" id="3.30.70.580:FF:000001">
    <property type="entry name" value="tRNA pseudouridine synthase A"/>
    <property type="match status" value="1"/>
</dbReference>
<feature type="active site" description="Nucleophile" evidence="4 5">
    <location>
        <position position="52"/>
    </location>
</feature>
<feature type="domain" description="Pseudouridine synthase I TruA alpha/beta" evidence="8">
    <location>
        <begin position="143"/>
        <end position="243"/>
    </location>
</feature>
<dbReference type="SUPFAM" id="SSF55120">
    <property type="entry name" value="Pseudouridine synthase"/>
    <property type="match status" value="1"/>
</dbReference>
<dbReference type="PIRSF" id="PIRSF001430">
    <property type="entry name" value="tRNA_psdUrid_synth"/>
    <property type="match status" value="1"/>
</dbReference>
<dbReference type="InterPro" id="IPR020097">
    <property type="entry name" value="PsdUridine_synth_TruA_a/b_dom"/>
</dbReference>
<feature type="domain" description="Pseudouridine synthase I TruA alpha/beta" evidence="8">
    <location>
        <begin position="9"/>
        <end position="104"/>
    </location>
</feature>
<accession>A0A1E5L8N9</accession>
<dbReference type="STRING" id="1390249.BHU72_14145"/>
<reference evidence="9 10" key="1">
    <citation type="submission" date="2016-09" db="EMBL/GenBank/DDBJ databases">
        <title>Desulfuribacillus arsenicus sp. nov., an obligately anaerobic, dissimilatory arsenic- and antimonate-reducing bacterium isolated from anoxic sediments.</title>
        <authorList>
            <person name="Abin C.A."/>
            <person name="Hollibaugh J.T."/>
        </authorList>
    </citation>
    <scope>NUCLEOTIDE SEQUENCE [LARGE SCALE GENOMIC DNA]</scope>
    <source>
        <strain evidence="9 10">MLFW-2</strain>
    </source>
</reference>
<dbReference type="OrthoDB" id="9811823at2"/>
<evidence type="ECO:0000256" key="5">
    <source>
        <dbReference type="PIRSR" id="PIRSR001430-1"/>
    </source>
</evidence>
<protein>
    <recommendedName>
        <fullName evidence="4">tRNA pseudouridine synthase A</fullName>
        <ecNumber evidence="4">5.4.99.12</ecNumber>
    </recommendedName>
    <alternativeName>
        <fullName evidence="4">tRNA pseudouridine(38-40) synthase</fullName>
    </alternativeName>
    <alternativeName>
        <fullName evidence="4">tRNA pseudouridylate synthase I</fullName>
    </alternativeName>
    <alternativeName>
        <fullName evidence="4">tRNA-uridine isomerase I</fullName>
    </alternativeName>
</protein>
<dbReference type="InterPro" id="IPR020095">
    <property type="entry name" value="PsdUridine_synth_TruA_C"/>
</dbReference>
<keyword evidence="2 4" id="KW-0819">tRNA processing</keyword>
<dbReference type="AlphaFoldDB" id="A0A1E5L8N9"/>
<dbReference type="Proteomes" id="UP000095255">
    <property type="component" value="Unassembled WGS sequence"/>
</dbReference>
<dbReference type="Gene3D" id="3.30.70.580">
    <property type="entry name" value="Pseudouridine synthase I, catalytic domain, N-terminal subdomain"/>
    <property type="match status" value="1"/>
</dbReference>
<dbReference type="InterPro" id="IPR020103">
    <property type="entry name" value="PsdUridine_synth_cat_dom_sf"/>
</dbReference>
<dbReference type="PANTHER" id="PTHR11142:SF0">
    <property type="entry name" value="TRNA PSEUDOURIDINE SYNTHASE-LIKE 1"/>
    <property type="match status" value="1"/>
</dbReference>
<keyword evidence="10" id="KW-1185">Reference proteome</keyword>
<comment type="similarity">
    <text evidence="1 4 7">Belongs to the tRNA pseudouridine synthase TruA family.</text>
</comment>
<dbReference type="InterPro" id="IPR001406">
    <property type="entry name" value="PsdUridine_synth_TruA"/>
</dbReference>
<dbReference type="InterPro" id="IPR020094">
    <property type="entry name" value="TruA/RsuA/RluB/E/F_N"/>
</dbReference>
<comment type="subunit">
    <text evidence="4">Homodimer.</text>
</comment>
<dbReference type="Pfam" id="PF01416">
    <property type="entry name" value="PseudoU_synth_1"/>
    <property type="match status" value="2"/>
</dbReference>
<evidence type="ECO:0000313" key="9">
    <source>
        <dbReference type="EMBL" id="OEH86359.1"/>
    </source>
</evidence>
<evidence type="ECO:0000256" key="3">
    <source>
        <dbReference type="ARBA" id="ARBA00023235"/>
    </source>
</evidence>
<sequence>MTRYKIVFGYDGSNFLGYQVQPKGRTVQQELDIALSKVFQSPIRTTASGRTDRGVHAMHQVAHFDIETSIPTYKLAKVINAFLPSDIVVYQARKVKDTFHARYDVIEKTYCYVIDNRPYPDVLQRRYAFHIEKTLDISTMKEAAIYLLGEHDFTAFCSQKTDVQDKVRTIYGIEIKKRKQQIKIYVTGNGFLYNMVRIIAGALIEVGKGNLLPIQIKEILETKDRTKGTITAPPHGLSLWSVKHKKQ</sequence>
<comment type="catalytic activity">
    <reaction evidence="4 7">
        <text>uridine(38/39/40) in tRNA = pseudouridine(38/39/40) in tRNA</text>
        <dbReference type="Rhea" id="RHEA:22376"/>
        <dbReference type="Rhea" id="RHEA-COMP:10085"/>
        <dbReference type="Rhea" id="RHEA-COMP:10087"/>
        <dbReference type="ChEBI" id="CHEBI:65314"/>
        <dbReference type="ChEBI" id="CHEBI:65315"/>
        <dbReference type="EC" id="5.4.99.12"/>
    </reaction>
</comment>